<dbReference type="EMBL" id="JAHRIM010043361">
    <property type="protein sequence ID" value="MEQ2267811.1"/>
    <property type="molecule type" value="Genomic_DNA"/>
</dbReference>
<protein>
    <submittedName>
        <fullName evidence="1">Uncharacterized protein</fullName>
    </submittedName>
</protein>
<name>A0ABV0WEF7_9TELE</name>
<evidence type="ECO:0000313" key="1">
    <source>
        <dbReference type="EMBL" id="MEQ2267811.1"/>
    </source>
</evidence>
<dbReference type="Proteomes" id="UP001444071">
    <property type="component" value="Unassembled WGS sequence"/>
</dbReference>
<keyword evidence="2" id="KW-1185">Reference proteome</keyword>
<accession>A0ABV0WEF7</accession>
<organism evidence="1 2">
    <name type="scientific">Xenotaenia resolanae</name>
    <dbReference type="NCBI Taxonomy" id="208358"/>
    <lineage>
        <taxon>Eukaryota</taxon>
        <taxon>Metazoa</taxon>
        <taxon>Chordata</taxon>
        <taxon>Craniata</taxon>
        <taxon>Vertebrata</taxon>
        <taxon>Euteleostomi</taxon>
        <taxon>Actinopterygii</taxon>
        <taxon>Neopterygii</taxon>
        <taxon>Teleostei</taxon>
        <taxon>Neoteleostei</taxon>
        <taxon>Acanthomorphata</taxon>
        <taxon>Ovalentaria</taxon>
        <taxon>Atherinomorphae</taxon>
        <taxon>Cyprinodontiformes</taxon>
        <taxon>Goodeidae</taxon>
        <taxon>Xenotaenia</taxon>
    </lineage>
</organism>
<evidence type="ECO:0000313" key="2">
    <source>
        <dbReference type="Proteomes" id="UP001444071"/>
    </source>
</evidence>
<sequence length="151" mass="16301">MQEEVVPGNHSTGYTNLKTSCSVLSRSFSNYSCGDRCRVCCKTCTQNSCQGLQQPAGQLSDFVLDLACTGDVKAVLIQGFRCLVSLPMSLWHRSCCSHASLGTYLCVRRMAALRHCLVSVCMGCCSLGAESACLLSCKLSTILTIPITLSW</sequence>
<comment type="caution">
    <text evidence="1">The sequence shown here is derived from an EMBL/GenBank/DDBJ whole genome shotgun (WGS) entry which is preliminary data.</text>
</comment>
<proteinExistence type="predicted"/>
<gene>
    <name evidence="1" type="ORF">XENORESO_010527</name>
</gene>
<reference evidence="1 2" key="1">
    <citation type="submission" date="2021-06" db="EMBL/GenBank/DDBJ databases">
        <authorList>
            <person name="Palmer J.M."/>
        </authorList>
    </citation>
    <scope>NUCLEOTIDE SEQUENCE [LARGE SCALE GENOMIC DNA]</scope>
    <source>
        <strain evidence="1 2">XR_2019</strain>
        <tissue evidence="1">Muscle</tissue>
    </source>
</reference>